<evidence type="ECO:0000256" key="8">
    <source>
        <dbReference type="ARBA" id="ARBA00023136"/>
    </source>
</evidence>
<name>A0A0W0TI69_9GAMM</name>
<keyword evidence="14" id="KW-1185">Reference proteome</keyword>
<dbReference type="PANTHER" id="PTHR33121:SF79">
    <property type="entry name" value="CYCLIC DI-GMP PHOSPHODIESTERASE PDED-RELATED"/>
    <property type="match status" value="1"/>
</dbReference>
<dbReference type="Proteomes" id="UP000251942">
    <property type="component" value="Unassembled WGS sequence"/>
</dbReference>
<evidence type="ECO:0000256" key="10">
    <source>
        <dbReference type="SAM" id="Phobius"/>
    </source>
</evidence>
<feature type="domain" description="EAL" evidence="11">
    <location>
        <begin position="261"/>
        <end position="514"/>
    </location>
</feature>
<dbReference type="InterPro" id="IPR050706">
    <property type="entry name" value="Cyclic-di-GMP_PDE-like"/>
</dbReference>
<evidence type="ECO:0000313" key="14">
    <source>
        <dbReference type="Proteomes" id="UP000054698"/>
    </source>
</evidence>
<dbReference type="RefSeq" id="WP_058447748.1">
    <property type="nucleotide sequence ID" value="NZ_CAAAHT010000004.1"/>
</dbReference>
<keyword evidence="7 10" id="KW-1133">Transmembrane helix</keyword>
<accession>A0A0W0TI69</accession>
<dbReference type="InterPro" id="IPR024744">
    <property type="entry name" value="CSS-motif_dom"/>
</dbReference>
<keyword evidence="8 10" id="KW-0472">Membrane</keyword>
<proteinExistence type="predicted"/>
<dbReference type="Proteomes" id="UP000054698">
    <property type="component" value="Unassembled WGS sequence"/>
</dbReference>
<dbReference type="SUPFAM" id="SSF141868">
    <property type="entry name" value="EAL domain-like"/>
    <property type="match status" value="1"/>
</dbReference>
<evidence type="ECO:0000313" key="13">
    <source>
        <dbReference type="EMBL" id="SPX59675.1"/>
    </source>
</evidence>
<dbReference type="InterPro" id="IPR001633">
    <property type="entry name" value="EAL_dom"/>
</dbReference>
<dbReference type="Pfam" id="PF12792">
    <property type="entry name" value="CSS-motif"/>
    <property type="match status" value="1"/>
</dbReference>
<evidence type="ECO:0000256" key="9">
    <source>
        <dbReference type="ARBA" id="ARBA00034290"/>
    </source>
</evidence>
<protein>
    <recommendedName>
        <fullName evidence="2">cyclic-guanylate-specific phosphodiesterase</fullName>
        <ecNumber evidence="2">3.1.4.52</ecNumber>
    </recommendedName>
</protein>
<evidence type="ECO:0000256" key="4">
    <source>
        <dbReference type="ARBA" id="ARBA00022636"/>
    </source>
</evidence>
<dbReference type="SMART" id="SM00052">
    <property type="entry name" value="EAL"/>
    <property type="match status" value="1"/>
</dbReference>
<reference evidence="12 14" key="1">
    <citation type="submission" date="2015-11" db="EMBL/GenBank/DDBJ databases">
        <title>Genomic analysis of 38 Legionella species identifies large and diverse effector repertoires.</title>
        <authorList>
            <person name="Burstein D."/>
            <person name="Amaro F."/>
            <person name="Zusman T."/>
            <person name="Lifshitz Z."/>
            <person name="Cohen O."/>
            <person name="Gilbert J.A."/>
            <person name="Pupko T."/>
            <person name="Shuman H.A."/>
            <person name="Segal G."/>
        </authorList>
    </citation>
    <scope>NUCLEOTIDE SEQUENCE [LARGE SCALE GENOMIC DNA]</scope>
    <source>
        <strain evidence="12 14">WO-44C</strain>
    </source>
</reference>
<evidence type="ECO:0000259" key="11">
    <source>
        <dbReference type="PROSITE" id="PS50883"/>
    </source>
</evidence>
<evidence type="ECO:0000256" key="6">
    <source>
        <dbReference type="ARBA" id="ARBA00022801"/>
    </source>
</evidence>
<dbReference type="PANTHER" id="PTHR33121">
    <property type="entry name" value="CYCLIC DI-GMP PHOSPHODIESTERASE PDEF"/>
    <property type="match status" value="1"/>
</dbReference>
<dbReference type="Pfam" id="PF00563">
    <property type="entry name" value="EAL"/>
    <property type="match status" value="1"/>
</dbReference>
<dbReference type="EMBL" id="LNYB01000085">
    <property type="protein sequence ID" value="KTC95280.1"/>
    <property type="molecule type" value="Genomic_DNA"/>
</dbReference>
<reference evidence="13 15" key="2">
    <citation type="submission" date="2018-06" db="EMBL/GenBank/DDBJ databases">
        <authorList>
            <consortium name="Pathogen Informatics"/>
            <person name="Doyle S."/>
        </authorList>
    </citation>
    <scope>NUCLEOTIDE SEQUENCE [LARGE SCALE GENOMIC DNA]</scope>
    <source>
        <strain evidence="13 15">NCTC12022</strain>
    </source>
</reference>
<evidence type="ECO:0000256" key="2">
    <source>
        <dbReference type="ARBA" id="ARBA00012282"/>
    </source>
</evidence>
<gene>
    <name evidence="13" type="primary">yjcC</name>
    <name evidence="12" type="ORF">Lfee_2944</name>
    <name evidence="13" type="ORF">NCTC12022_00386</name>
</gene>
<dbReference type="InterPro" id="IPR035919">
    <property type="entry name" value="EAL_sf"/>
</dbReference>
<keyword evidence="6" id="KW-0378">Hydrolase</keyword>
<keyword evidence="3" id="KW-1003">Cell membrane</keyword>
<evidence type="ECO:0000256" key="3">
    <source>
        <dbReference type="ARBA" id="ARBA00022475"/>
    </source>
</evidence>
<dbReference type="OrthoDB" id="675397at2"/>
<evidence type="ECO:0000256" key="1">
    <source>
        <dbReference type="ARBA" id="ARBA00004651"/>
    </source>
</evidence>
<feature type="transmembrane region" description="Helical" evidence="10">
    <location>
        <begin position="15"/>
        <end position="34"/>
    </location>
</feature>
<evidence type="ECO:0000256" key="5">
    <source>
        <dbReference type="ARBA" id="ARBA00022692"/>
    </source>
</evidence>
<keyword evidence="4" id="KW-0973">c-di-GMP</keyword>
<dbReference type="PROSITE" id="PS50883">
    <property type="entry name" value="EAL"/>
    <property type="match status" value="1"/>
</dbReference>
<evidence type="ECO:0000313" key="12">
    <source>
        <dbReference type="EMBL" id="KTC95280.1"/>
    </source>
</evidence>
<dbReference type="PATRIC" id="fig|453.4.peg.3216"/>
<evidence type="ECO:0000313" key="15">
    <source>
        <dbReference type="Proteomes" id="UP000251942"/>
    </source>
</evidence>
<dbReference type="AlphaFoldDB" id="A0A0W0TI69"/>
<dbReference type="Gene3D" id="3.20.20.450">
    <property type="entry name" value="EAL domain"/>
    <property type="match status" value="1"/>
</dbReference>
<feature type="transmembrane region" description="Helical" evidence="10">
    <location>
        <begin position="232"/>
        <end position="252"/>
    </location>
</feature>
<dbReference type="STRING" id="453.Lfee_2944"/>
<sequence>MNAKHYANHINAQRLLNFAWVFLAILLIIVAIYYQRQQYHLQKQQQLQLIANQVALRFDNFLDKALDSAYTLPFGHPFENCEQDILPELRNIIFNNPAISGAVISDQENKIICSTLEDNYLLPAPSSQNPAIFGPIPLGPGQQPAFLVQQQMGKYYFGIYIIKTVIEDLLRSVSPQLGYVGLYNEREKKIVFHIGNDPATNPRHNFVKAPLQDLDSYSIIITVNQLQFNKDFFLHQSVLGVILLLVLILLYLKFRMLLNKRFSLNYALSNAIKHKHFNPVYQPIMDNKENRFCGAEVLLRWYTNTSEILPDVFIEEAEKSGLIVPITLQLIEKSFQECHQFLKTHSYFHLAFNLSANHFQKEEFFTQFYHLSDKYQIPAQQILIELTERELLDQNDSRLITRMNELRARGHSLAIDDFGTGHASIKYLQHFPFNYLKIDKLFVHSIGTGAVTETLSQAIIQMANVLKLTIIAEGVETIEQFNFLRHYQINLMQGWYFAKAMPHEQLFQLIEEGAIA</sequence>
<comment type="catalytic activity">
    <reaction evidence="9">
        <text>3',3'-c-di-GMP + H2O = 5'-phosphoguanylyl(3'-&gt;5')guanosine + H(+)</text>
        <dbReference type="Rhea" id="RHEA:24902"/>
        <dbReference type="ChEBI" id="CHEBI:15377"/>
        <dbReference type="ChEBI" id="CHEBI:15378"/>
        <dbReference type="ChEBI" id="CHEBI:58754"/>
        <dbReference type="ChEBI" id="CHEBI:58805"/>
        <dbReference type="EC" id="3.1.4.52"/>
    </reaction>
</comment>
<comment type="subcellular location">
    <subcellularLocation>
        <location evidence="1">Cell membrane</location>
        <topology evidence="1">Multi-pass membrane protein</topology>
    </subcellularLocation>
</comment>
<dbReference type="CDD" id="cd01948">
    <property type="entry name" value="EAL"/>
    <property type="match status" value="1"/>
</dbReference>
<evidence type="ECO:0000256" key="7">
    <source>
        <dbReference type="ARBA" id="ARBA00022989"/>
    </source>
</evidence>
<dbReference type="EC" id="3.1.4.52" evidence="2"/>
<dbReference type="GO" id="GO:0005886">
    <property type="term" value="C:plasma membrane"/>
    <property type="evidence" value="ECO:0007669"/>
    <property type="project" value="UniProtKB-SubCell"/>
</dbReference>
<dbReference type="EMBL" id="UASS01000002">
    <property type="protein sequence ID" value="SPX59675.1"/>
    <property type="molecule type" value="Genomic_DNA"/>
</dbReference>
<organism evidence="12 14">
    <name type="scientific">Legionella feeleii</name>
    <dbReference type="NCBI Taxonomy" id="453"/>
    <lineage>
        <taxon>Bacteria</taxon>
        <taxon>Pseudomonadati</taxon>
        <taxon>Pseudomonadota</taxon>
        <taxon>Gammaproteobacteria</taxon>
        <taxon>Legionellales</taxon>
        <taxon>Legionellaceae</taxon>
        <taxon>Legionella</taxon>
    </lineage>
</organism>
<keyword evidence="5 10" id="KW-0812">Transmembrane</keyword>
<dbReference type="GO" id="GO:0071111">
    <property type="term" value="F:cyclic-guanylate-specific phosphodiesterase activity"/>
    <property type="evidence" value="ECO:0007669"/>
    <property type="project" value="UniProtKB-EC"/>
</dbReference>